<dbReference type="Gene3D" id="3.60.15.10">
    <property type="entry name" value="Ribonuclease Z/Hydroxyacylglutathione hydrolase-like"/>
    <property type="match status" value="1"/>
</dbReference>
<proteinExistence type="predicted"/>
<dbReference type="SUPFAM" id="SSF56281">
    <property type="entry name" value="Metallo-hydrolase/oxidoreductase"/>
    <property type="match status" value="1"/>
</dbReference>
<dbReference type="EMBL" id="CP127247">
    <property type="protein sequence ID" value="WIY23719.1"/>
    <property type="molecule type" value="Genomic_DNA"/>
</dbReference>
<keyword evidence="2" id="KW-1185">Reference proteome</keyword>
<dbReference type="InterPro" id="IPR036866">
    <property type="entry name" value="RibonucZ/Hydroxyglut_hydro"/>
</dbReference>
<evidence type="ECO:0000313" key="1">
    <source>
        <dbReference type="EMBL" id="WIY23719.1"/>
    </source>
</evidence>
<dbReference type="Proteomes" id="UP001238334">
    <property type="component" value="Chromosome"/>
</dbReference>
<protein>
    <submittedName>
        <fullName evidence="1">Uncharacterized protein</fullName>
    </submittedName>
</protein>
<name>A0A9Y2KYX0_9RHOB</name>
<dbReference type="KEGG" id="ppso:QPJ95_13800"/>
<accession>A0A9Y2KYX0</accession>
<reference evidence="1 2" key="1">
    <citation type="submission" date="2023-06" db="EMBL/GenBank/DDBJ databases">
        <title>Parasedimentitalea psychrophila sp. nov., a psychrophilic bacterium isolated from deep-sea sediment.</title>
        <authorList>
            <person name="Li A."/>
        </authorList>
    </citation>
    <scope>NUCLEOTIDE SEQUENCE [LARGE SCALE GENOMIC DNA]</scope>
    <source>
        <strain evidence="1 2">QS115</strain>
    </source>
</reference>
<organism evidence="1 2">
    <name type="scientific">Parasedimentitalea psychrophila</name>
    <dbReference type="NCBI Taxonomy" id="2997337"/>
    <lineage>
        <taxon>Bacteria</taxon>
        <taxon>Pseudomonadati</taxon>
        <taxon>Pseudomonadota</taxon>
        <taxon>Alphaproteobacteria</taxon>
        <taxon>Rhodobacterales</taxon>
        <taxon>Paracoccaceae</taxon>
        <taxon>Parasedimentitalea</taxon>
    </lineage>
</organism>
<dbReference type="RefSeq" id="WP_270921264.1">
    <property type="nucleotide sequence ID" value="NZ_CP127247.1"/>
</dbReference>
<dbReference type="AlphaFoldDB" id="A0A9Y2KYX0"/>
<gene>
    <name evidence="1" type="ORF">QPJ95_13800</name>
</gene>
<evidence type="ECO:0000313" key="2">
    <source>
        <dbReference type="Proteomes" id="UP001238334"/>
    </source>
</evidence>
<sequence>MPQFPPQLPHGEFQEIFPDIFFLTGQIKVESDPISEFSRNMVVIRDGMDLTLVNSIRLNSAGLAALDHLGTVKAIVRLGGFHGRDDAFYLNRYQADLWTPEGMTFTRGEKTDQFLLDGQDGPIPGSSAFVFDTPELPEAILHLKCHGGILITCDSFQNMRGPDKYFNDHAAESKARLGFFKQAVIGPGWRKFAKPETNDVERVLELQFNHFLSAHGEPLLHDAYRAVALSVKGGDVS</sequence>